<protein>
    <submittedName>
        <fullName evidence="1">Uncharacterized protein</fullName>
    </submittedName>
</protein>
<evidence type="ECO:0000313" key="1">
    <source>
        <dbReference type="EMBL" id="CAH3016787.1"/>
    </source>
</evidence>
<dbReference type="EMBL" id="CALNXI010000048">
    <property type="protein sequence ID" value="CAH3016787.1"/>
    <property type="molecule type" value="Genomic_DNA"/>
</dbReference>
<comment type="caution">
    <text evidence="1">The sequence shown here is derived from an EMBL/GenBank/DDBJ whole genome shotgun (WGS) entry which is preliminary data.</text>
</comment>
<dbReference type="Proteomes" id="UP001159427">
    <property type="component" value="Unassembled WGS sequence"/>
</dbReference>
<sequence>MCSDGCDPNDDKFLFKVDNVDTRTLSSKYFTIQSAKTGKFLVSDESGDASMKEIKDQTGGKIYDRQAWFQFIPVDDMVTKKSVHTIREDIVFPGRIYEIQ</sequence>
<accession>A0ABN8LI98</accession>
<proteinExistence type="predicted"/>
<organism evidence="1 2">
    <name type="scientific">Porites evermanni</name>
    <dbReference type="NCBI Taxonomy" id="104178"/>
    <lineage>
        <taxon>Eukaryota</taxon>
        <taxon>Metazoa</taxon>
        <taxon>Cnidaria</taxon>
        <taxon>Anthozoa</taxon>
        <taxon>Hexacorallia</taxon>
        <taxon>Scleractinia</taxon>
        <taxon>Fungiina</taxon>
        <taxon>Poritidae</taxon>
        <taxon>Porites</taxon>
    </lineage>
</organism>
<gene>
    <name evidence="1" type="ORF">PEVE_00032744</name>
</gene>
<evidence type="ECO:0000313" key="2">
    <source>
        <dbReference type="Proteomes" id="UP001159427"/>
    </source>
</evidence>
<name>A0ABN8LI98_9CNID</name>
<reference evidence="1 2" key="1">
    <citation type="submission" date="2022-05" db="EMBL/GenBank/DDBJ databases">
        <authorList>
            <consortium name="Genoscope - CEA"/>
            <person name="William W."/>
        </authorList>
    </citation>
    <scope>NUCLEOTIDE SEQUENCE [LARGE SCALE GENOMIC DNA]</scope>
</reference>
<keyword evidence="2" id="KW-1185">Reference proteome</keyword>